<organism evidence="1 2">
    <name type="scientific">Halomonas beimenensis</name>
    <dbReference type="NCBI Taxonomy" id="475662"/>
    <lineage>
        <taxon>Bacteria</taxon>
        <taxon>Pseudomonadati</taxon>
        <taxon>Pseudomonadota</taxon>
        <taxon>Gammaproteobacteria</taxon>
        <taxon>Oceanospirillales</taxon>
        <taxon>Halomonadaceae</taxon>
        <taxon>Halomonas</taxon>
    </lineage>
</organism>
<dbReference type="AlphaFoldDB" id="A0A291P9S9"/>
<dbReference type="Proteomes" id="UP000219993">
    <property type="component" value="Chromosome"/>
</dbReference>
<dbReference type="OrthoDB" id="6164231at2"/>
<sequence length="171" mass="19189">MLKRLFRKTPVRCWIIKQIDERLLHLCGQGRLETDLKAREAARLLEGGEYRGGVRIGDTGIVLNSRLFAALVPLDGLHLDGADIAHWRGRAWGISQVPQHCWAWEGRLVAKPNPAGHPPLVSSEDVSAIRGRVDENRQAPGRVEFRAGDALEDPHYDLSFERARRKSSEDA</sequence>
<evidence type="ECO:0000313" key="2">
    <source>
        <dbReference type="Proteomes" id="UP000219993"/>
    </source>
</evidence>
<dbReference type="RefSeq" id="WP_097789917.1">
    <property type="nucleotide sequence ID" value="NZ_BAAADT010000011.1"/>
</dbReference>
<evidence type="ECO:0000313" key="1">
    <source>
        <dbReference type="EMBL" id="ATJ83617.1"/>
    </source>
</evidence>
<gene>
    <name evidence="1" type="ORF">BEI_2630</name>
</gene>
<name>A0A291P9S9_9GAMM</name>
<dbReference type="EMBL" id="CP021435">
    <property type="protein sequence ID" value="ATJ83617.1"/>
    <property type="molecule type" value="Genomic_DNA"/>
</dbReference>
<keyword evidence="2" id="KW-1185">Reference proteome</keyword>
<reference evidence="1 2" key="1">
    <citation type="journal article" date="2017" name="Sci. Rep.">
        <title>Revealing the Saline Adaptation Strategies of the Halophilic Bacterium Halomonas beimenensis through High-throughput Omics and Transposon Mutagenesis Approaches.</title>
        <authorList>
            <person name="Chen Y.H."/>
            <person name="Lin S.S."/>
            <person name="Shyu Y.T."/>
        </authorList>
    </citation>
    <scope>NUCLEOTIDE SEQUENCE [LARGE SCALE GENOMIC DNA]</scope>
    <source>
        <strain evidence="1 2">NTU-111</strain>
    </source>
</reference>
<accession>A0A291P9S9</accession>
<proteinExistence type="predicted"/>
<protein>
    <submittedName>
        <fullName evidence="1">Uncharacterized protein</fullName>
    </submittedName>
</protein>
<dbReference type="KEGG" id="hbe:BEI_2630"/>